<comment type="similarity">
    <text evidence="1">Belongs to the sulfatase family.</text>
</comment>
<dbReference type="Proteomes" id="UP000653730">
    <property type="component" value="Unassembled WGS sequence"/>
</dbReference>
<dbReference type="InterPro" id="IPR032506">
    <property type="entry name" value="SGSH_C"/>
</dbReference>
<dbReference type="CDD" id="cd16031">
    <property type="entry name" value="G6S_like"/>
    <property type="match status" value="1"/>
</dbReference>
<evidence type="ECO:0000313" key="4">
    <source>
        <dbReference type="EMBL" id="MBC9798227.1"/>
    </source>
</evidence>
<sequence length="552" mass="64555">MRSDTLVYLLFFTAFICSFPVRGQEKGKRPNIILMVSDDHAYQAISAYGHGLNETPNIDKLADQGAIFTRATVTNSICAPSRAVILTGKHSFINGKVDNVQPFNWDQESFPKELQKAGYATAMIGKIHLDGLPQGFDFSMVLPGQGHYYNPDFMVNGERKRIEGYVTDITTEYALKWLKEDRDKEKPFLLIYNQKAPHRNWKPAPEYLNLYDEMSFTPPDNFFDAETGYEGRGTAAKTQEMEIAGHAMWGHDFKFLIGPEGNKTGLDNQLKRFNKEQRSRWEAAYGPKNKAFIEKYFPGEKTFKDIKTSKKVFKDAETRDREIALWKYNRYIKDYLRTIKSVDDGVGELLNYLEENDLADNTIVIYTSDQGFYLGEHGWFDKRFMYEQSFRTPLLMRYPKEIKPGTVIDELVQNLDFAPTLLDYAKVQAPSAMQGESFRDLVSGKSKKWRDAVYYTYYEYPSVHMVKRHYGVSTKRYKLIHFYYDIDEWEMYDLKEDPDEMNNIYDDPEYAEVRADLHQKLKELREQYGDSDELQQEYLNTYLEHQSIRKEK</sequence>
<organism evidence="4 5">
    <name type="scientific">Sinomicrobium weinanense</name>
    <dbReference type="NCBI Taxonomy" id="2842200"/>
    <lineage>
        <taxon>Bacteria</taxon>
        <taxon>Pseudomonadati</taxon>
        <taxon>Bacteroidota</taxon>
        <taxon>Flavobacteriia</taxon>
        <taxon>Flavobacteriales</taxon>
        <taxon>Flavobacteriaceae</taxon>
        <taxon>Sinomicrobium</taxon>
    </lineage>
</organism>
<keyword evidence="2" id="KW-0378">Hydrolase</keyword>
<dbReference type="PANTHER" id="PTHR43108">
    <property type="entry name" value="N-ACETYLGLUCOSAMINE-6-SULFATASE FAMILY MEMBER"/>
    <property type="match status" value="1"/>
</dbReference>
<dbReference type="PROSITE" id="PS00523">
    <property type="entry name" value="SULFATASE_1"/>
    <property type="match status" value="1"/>
</dbReference>
<comment type="caution">
    <text evidence="4">The sequence shown here is derived from an EMBL/GenBank/DDBJ whole genome shotgun (WGS) entry which is preliminary data.</text>
</comment>
<dbReference type="RefSeq" id="WP_187967352.1">
    <property type="nucleotide sequence ID" value="NZ_JACVDC010000097.1"/>
</dbReference>
<protein>
    <submittedName>
        <fullName evidence="4">Sulfatase</fullName>
    </submittedName>
</protein>
<evidence type="ECO:0000259" key="3">
    <source>
        <dbReference type="Pfam" id="PF16347"/>
    </source>
</evidence>
<gene>
    <name evidence="4" type="ORF">IBL28_19825</name>
</gene>
<dbReference type="InterPro" id="IPR024607">
    <property type="entry name" value="Sulfatase_CS"/>
</dbReference>
<reference evidence="4 5" key="1">
    <citation type="submission" date="2020-09" db="EMBL/GenBank/DDBJ databases">
        <title>Sinomicrobium weinanense sp. nov., a halophilic bacteria isolated from saline-alkali soil.</title>
        <authorList>
            <person name="Wu P."/>
            <person name="Ren H."/>
            <person name="Mei Y."/>
            <person name="Liang Y."/>
            <person name="Chen Z."/>
        </authorList>
    </citation>
    <scope>NUCLEOTIDE SEQUENCE [LARGE SCALE GENOMIC DNA]</scope>
    <source>
        <strain evidence="4 5">FJxs</strain>
    </source>
</reference>
<dbReference type="EMBL" id="JACVDC010000097">
    <property type="protein sequence ID" value="MBC9798227.1"/>
    <property type="molecule type" value="Genomic_DNA"/>
</dbReference>
<dbReference type="SUPFAM" id="SSF53649">
    <property type="entry name" value="Alkaline phosphatase-like"/>
    <property type="match status" value="1"/>
</dbReference>
<dbReference type="PANTHER" id="PTHR43108:SF6">
    <property type="entry name" value="N-SULPHOGLUCOSAMINE SULPHOHYDROLASE"/>
    <property type="match status" value="1"/>
</dbReference>
<dbReference type="InterPro" id="IPR017850">
    <property type="entry name" value="Alkaline_phosphatase_core_sf"/>
</dbReference>
<dbReference type="AlphaFoldDB" id="A0A926JVB1"/>
<dbReference type="Gene3D" id="3.40.720.10">
    <property type="entry name" value="Alkaline Phosphatase, subunit A"/>
    <property type="match status" value="2"/>
</dbReference>
<dbReference type="Pfam" id="PF16347">
    <property type="entry name" value="SGSH_C"/>
    <property type="match status" value="1"/>
</dbReference>
<dbReference type="GO" id="GO:0016787">
    <property type="term" value="F:hydrolase activity"/>
    <property type="evidence" value="ECO:0007669"/>
    <property type="project" value="UniProtKB-KW"/>
</dbReference>
<feature type="domain" description="N-sulphoglucosamine sulphohydrolase C-terminal" evidence="3">
    <location>
        <begin position="375"/>
        <end position="527"/>
    </location>
</feature>
<name>A0A926JVB1_9FLAO</name>
<keyword evidence="5" id="KW-1185">Reference proteome</keyword>
<evidence type="ECO:0000313" key="5">
    <source>
        <dbReference type="Proteomes" id="UP000653730"/>
    </source>
</evidence>
<proteinExistence type="inferred from homology"/>
<evidence type="ECO:0000256" key="2">
    <source>
        <dbReference type="ARBA" id="ARBA00022801"/>
    </source>
</evidence>
<evidence type="ECO:0000256" key="1">
    <source>
        <dbReference type="ARBA" id="ARBA00008779"/>
    </source>
</evidence>
<accession>A0A926JVB1</accession>